<dbReference type="InterPro" id="IPR002182">
    <property type="entry name" value="NB-ARC"/>
</dbReference>
<feature type="domain" description="TIR" evidence="2">
    <location>
        <begin position="5"/>
        <end position="114"/>
    </location>
</feature>
<feature type="non-terminal residue" evidence="4">
    <location>
        <position position="1"/>
    </location>
</feature>
<dbReference type="InterPro" id="IPR027417">
    <property type="entry name" value="P-loop_NTPase"/>
</dbReference>
<evidence type="ECO:0008006" key="6">
    <source>
        <dbReference type="Google" id="ProtNLM"/>
    </source>
</evidence>
<dbReference type="GO" id="GO:0043531">
    <property type="term" value="F:ADP binding"/>
    <property type="evidence" value="ECO:0007669"/>
    <property type="project" value="InterPro"/>
</dbReference>
<dbReference type="Gene3D" id="3.40.50.10140">
    <property type="entry name" value="Toll/interleukin-1 receptor homology (TIR) domain"/>
    <property type="match status" value="1"/>
</dbReference>
<dbReference type="InterPro" id="IPR000157">
    <property type="entry name" value="TIR_dom"/>
</dbReference>
<keyword evidence="5" id="KW-1185">Reference proteome</keyword>
<dbReference type="SUPFAM" id="SSF52540">
    <property type="entry name" value="P-loop containing nucleoside triphosphate hydrolases"/>
    <property type="match status" value="1"/>
</dbReference>
<sequence length="581" mass="64984">MAKLIMISYCWNDLAIARPVAQLLKSNGFNVWIDQYDMKVDMNEAMIAAIDNADAILAFISDDYAKSHNCNLEIKYANEKRKMIFPVRLGHSNVVKSCAATFVTAGKIYTDLSPKVWYNDLQRHEQLHSLINSLSSQLELLKNAPINIGSVSPPNPGTATPPLPFSNPQHFIERNEIWRKLDETFNTSKICVLRGVGGSGKTYAACKYAHQRIKSGQNVAWLKSDSAANAESSYREFALAVSRFPANREKLTGLLNLPFNQILTEIVDNAIGSRFFLILDNVDNYRHVELIVSAHASAKCEVLITTRYFLTPTAAINPLESIHVTIPSEQACILFFGSLENRAIPAEDAKEITAACNQLSLRVYVAARYLSSHVYESVESYLKKIEIEKRKQVTDDQIYPEVSLSIDSLFDSDVQSHKLLMLLAFLDPDAIFLNLVQEWSAQIQNNSLISATVYETILNQKNLPNCLYKLENLALITQTFQGRALTIHRCIQADVREKVNLSTSTTLIARNLQKFYNEAAASRKRFDKSLLEHDVVGIAAYFATQTSVDISAQEYGIGDSEAKAIADALKENKSLQSLNIL</sequence>
<name>A0AAD5X979_9FUNG</name>
<evidence type="ECO:0000259" key="3">
    <source>
        <dbReference type="Pfam" id="PF25000"/>
    </source>
</evidence>
<dbReference type="Gene3D" id="3.40.50.300">
    <property type="entry name" value="P-loop containing nucleotide triphosphate hydrolases"/>
    <property type="match status" value="1"/>
</dbReference>
<dbReference type="Proteomes" id="UP001211907">
    <property type="component" value="Unassembled WGS sequence"/>
</dbReference>
<gene>
    <name evidence="4" type="ORF">HK100_005670</name>
</gene>
<dbReference type="SUPFAM" id="SSF52200">
    <property type="entry name" value="Toll/Interleukin receptor TIR domain"/>
    <property type="match status" value="1"/>
</dbReference>
<organism evidence="4 5">
    <name type="scientific">Physocladia obscura</name>
    <dbReference type="NCBI Taxonomy" id="109957"/>
    <lineage>
        <taxon>Eukaryota</taxon>
        <taxon>Fungi</taxon>
        <taxon>Fungi incertae sedis</taxon>
        <taxon>Chytridiomycota</taxon>
        <taxon>Chytridiomycota incertae sedis</taxon>
        <taxon>Chytridiomycetes</taxon>
        <taxon>Chytridiales</taxon>
        <taxon>Chytriomycetaceae</taxon>
        <taxon>Physocladia</taxon>
    </lineage>
</organism>
<accession>A0AAD5X979</accession>
<dbReference type="GO" id="GO:0007165">
    <property type="term" value="P:signal transduction"/>
    <property type="evidence" value="ECO:0007669"/>
    <property type="project" value="InterPro"/>
</dbReference>
<evidence type="ECO:0000259" key="2">
    <source>
        <dbReference type="Pfam" id="PF13676"/>
    </source>
</evidence>
<dbReference type="Pfam" id="PF13676">
    <property type="entry name" value="TIR_2"/>
    <property type="match status" value="1"/>
</dbReference>
<feature type="domain" description="NB-ARC" evidence="1">
    <location>
        <begin position="175"/>
        <end position="309"/>
    </location>
</feature>
<evidence type="ECO:0000313" key="4">
    <source>
        <dbReference type="EMBL" id="KAJ3095999.1"/>
    </source>
</evidence>
<reference evidence="4" key="1">
    <citation type="submission" date="2020-05" db="EMBL/GenBank/DDBJ databases">
        <title>Phylogenomic resolution of chytrid fungi.</title>
        <authorList>
            <person name="Stajich J.E."/>
            <person name="Amses K."/>
            <person name="Simmons R."/>
            <person name="Seto K."/>
            <person name="Myers J."/>
            <person name="Bonds A."/>
            <person name="Quandt C.A."/>
            <person name="Barry K."/>
            <person name="Liu P."/>
            <person name="Grigoriev I."/>
            <person name="Longcore J.E."/>
            <person name="James T.Y."/>
        </authorList>
    </citation>
    <scope>NUCLEOTIDE SEQUENCE</scope>
    <source>
        <strain evidence="4">JEL0513</strain>
    </source>
</reference>
<proteinExistence type="predicted"/>
<dbReference type="EMBL" id="JADGJH010002641">
    <property type="protein sequence ID" value="KAJ3095999.1"/>
    <property type="molecule type" value="Genomic_DNA"/>
</dbReference>
<protein>
    <recommendedName>
        <fullName evidence="6">TIR domain-containing protein</fullName>
    </recommendedName>
</protein>
<evidence type="ECO:0000313" key="5">
    <source>
        <dbReference type="Proteomes" id="UP001211907"/>
    </source>
</evidence>
<evidence type="ECO:0000259" key="1">
    <source>
        <dbReference type="Pfam" id="PF00931"/>
    </source>
</evidence>
<dbReference type="Pfam" id="PF25000">
    <property type="entry name" value="DUF7779"/>
    <property type="match status" value="1"/>
</dbReference>
<dbReference type="PANTHER" id="PTHR46270:SF2">
    <property type="entry name" value="TIR DOMAIN-CONTAINING PROTEIN"/>
    <property type="match status" value="1"/>
</dbReference>
<dbReference type="PANTHER" id="PTHR46270">
    <property type="entry name" value="ARMADILLO-TYPE FOLD-RELATED"/>
    <property type="match status" value="1"/>
</dbReference>
<comment type="caution">
    <text evidence="4">The sequence shown here is derived from an EMBL/GenBank/DDBJ whole genome shotgun (WGS) entry which is preliminary data.</text>
</comment>
<dbReference type="AlphaFoldDB" id="A0AAD5X979"/>
<feature type="domain" description="DUF7779" evidence="3">
    <location>
        <begin position="415"/>
        <end position="500"/>
    </location>
</feature>
<dbReference type="InterPro" id="IPR035897">
    <property type="entry name" value="Toll_tir_struct_dom_sf"/>
</dbReference>
<dbReference type="Pfam" id="PF00931">
    <property type="entry name" value="NB-ARC"/>
    <property type="match status" value="1"/>
</dbReference>
<dbReference type="InterPro" id="IPR056681">
    <property type="entry name" value="DUF7779"/>
</dbReference>